<evidence type="ECO:0000256" key="1">
    <source>
        <dbReference type="ARBA" id="ARBA00004370"/>
    </source>
</evidence>
<dbReference type="InterPro" id="IPR001460">
    <property type="entry name" value="PCN-bd_Tpept"/>
</dbReference>
<sequence length="278" mass="30558">MLLRFGFKKPTGVSLPGESAGILAEPRMWSVRTKPTIAFGQEISVSTLQILSAATVFTNDGIRLRPHIVKKVVSPQGELVRGFTREPVERVLSPDVARLVLNMMETATEGGGTARRGRIDGIRVSAKTGTAQVLDSETGRYSESNFIASFLGIFPTDDPAVIVYVVINHPKGEYYYGSQIAAPVFREVAESLIGYMGIQRDDDLIVEHSGEIRIRLPEKITVGSLMPDLTGTPKRLLLPLLRQDHFDVRIVGDGYVVDQYPRPGNQITSGIIIELKLE</sequence>
<reference evidence="4" key="1">
    <citation type="journal article" date="2015" name="Nature">
        <title>Complex archaea that bridge the gap between prokaryotes and eukaryotes.</title>
        <authorList>
            <person name="Spang A."/>
            <person name="Saw J.H."/>
            <person name="Jorgensen S.L."/>
            <person name="Zaremba-Niedzwiedzka K."/>
            <person name="Martijn J."/>
            <person name="Lind A.E."/>
            <person name="van Eijk R."/>
            <person name="Schleper C."/>
            <person name="Guy L."/>
            <person name="Ettema T.J."/>
        </authorList>
    </citation>
    <scope>NUCLEOTIDE SEQUENCE</scope>
</reference>
<dbReference type="SUPFAM" id="SSF54184">
    <property type="entry name" value="Penicillin-binding protein 2x (pbp-2x), c-terminal domain"/>
    <property type="match status" value="1"/>
</dbReference>
<dbReference type="Gene3D" id="3.40.710.10">
    <property type="entry name" value="DD-peptidase/beta-lactamase superfamily"/>
    <property type="match status" value="1"/>
</dbReference>
<feature type="domain" description="PASTA" evidence="3">
    <location>
        <begin position="220"/>
        <end position="278"/>
    </location>
</feature>
<dbReference type="GO" id="GO:0071555">
    <property type="term" value="P:cell wall organization"/>
    <property type="evidence" value="ECO:0007669"/>
    <property type="project" value="TreeGrafter"/>
</dbReference>
<comment type="subcellular location">
    <subcellularLocation>
        <location evidence="1">Membrane</location>
    </subcellularLocation>
</comment>
<dbReference type="GO" id="GO:0008658">
    <property type="term" value="F:penicillin binding"/>
    <property type="evidence" value="ECO:0007669"/>
    <property type="project" value="InterPro"/>
</dbReference>
<accession>A0A0F9D6C6</accession>
<dbReference type="EMBL" id="LAZR01040897">
    <property type="protein sequence ID" value="KKL13336.1"/>
    <property type="molecule type" value="Genomic_DNA"/>
</dbReference>
<gene>
    <name evidence="4" type="ORF">LCGC14_2526790</name>
</gene>
<dbReference type="SUPFAM" id="SSF56601">
    <property type="entry name" value="beta-lactamase/transpeptidase-like"/>
    <property type="match status" value="1"/>
</dbReference>
<dbReference type="PANTHER" id="PTHR30627:SF1">
    <property type="entry name" value="PEPTIDOGLYCAN D,D-TRANSPEPTIDASE FTSI"/>
    <property type="match status" value="1"/>
</dbReference>
<protein>
    <recommendedName>
        <fullName evidence="3">PASTA domain-containing protein</fullName>
    </recommendedName>
</protein>
<dbReference type="InterPro" id="IPR012338">
    <property type="entry name" value="Beta-lactam/transpept-like"/>
</dbReference>
<proteinExistence type="predicted"/>
<dbReference type="Pfam" id="PF03793">
    <property type="entry name" value="PASTA"/>
    <property type="match status" value="1"/>
</dbReference>
<dbReference type="AlphaFoldDB" id="A0A0F9D6C6"/>
<dbReference type="InterPro" id="IPR050515">
    <property type="entry name" value="Beta-lactam/transpept"/>
</dbReference>
<dbReference type="GO" id="GO:0005886">
    <property type="term" value="C:plasma membrane"/>
    <property type="evidence" value="ECO:0007669"/>
    <property type="project" value="TreeGrafter"/>
</dbReference>
<dbReference type="PROSITE" id="PS51178">
    <property type="entry name" value="PASTA"/>
    <property type="match status" value="1"/>
</dbReference>
<dbReference type="PANTHER" id="PTHR30627">
    <property type="entry name" value="PEPTIDOGLYCAN D,D-TRANSPEPTIDASE"/>
    <property type="match status" value="1"/>
</dbReference>
<dbReference type="InterPro" id="IPR005543">
    <property type="entry name" value="PASTA_dom"/>
</dbReference>
<keyword evidence="2" id="KW-0472">Membrane</keyword>
<dbReference type="Gene3D" id="3.30.450.330">
    <property type="match status" value="1"/>
</dbReference>
<evidence type="ECO:0000256" key="2">
    <source>
        <dbReference type="ARBA" id="ARBA00023136"/>
    </source>
</evidence>
<dbReference type="Pfam" id="PF00905">
    <property type="entry name" value="Transpeptidase"/>
    <property type="match status" value="1"/>
</dbReference>
<organism evidence="4">
    <name type="scientific">marine sediment metagenome</name>
    <dbReference type="NCBI Taxonomy" id="412755"/>
    <lineage>
        <taxon>unclassified sequences</taxon>
        <taxon>metagenomes</taxon>
        <taxon>ecological metagenomes</taxon>
    </lineage>
</organism>
<evidence type="ECO:0000259" key="3">
    <source>
        <dbReference type="PROSITE" id="PS51178"/>
    </source>
</evidence>
<evidence type="ECO:0000313" key="4">
    <source>
        <dbReference type="EMBL" id="KKL13336.1"/>
    </source>
</evidence>
<comment type="caution">
    <text evidence="4">The sequence shown here is derived from an EMBL/GenBank/DDBJ whole genome shotgun (WGS) entry which is preliminary data.</text>
</comment>
<name>A0A0F9D6C6_9ZZZZ</name>